<dbReference type="CDD" id="cd13957">
    <property type="entry name" value="PT_UbiA_Cox10"/>
    <property type="match status" value="1"/>
</dbReference>
<protein>
    <recommendedName>
        <fullName evidence="9">Protoheme IX farnesyltransferase</fullName>
        <ecNumber evidence="9">2.5.1.141</ecNumber>
    </recommendedName>
    <alternativeName>
        <fullName evidence="9">Heme B farnesyltransferase</fullName>
    </alternativeName>
    <alternativeName>
        <fullName evidence="9">Heme O synthase</fullName>
    </alternativeName>
</protein>
<feature type="transmembrane region" description="Helical" evidence="9">
    <location>
        <begin position="81"/>
        <end position="103"/>
    </location>
</feature>
<dbReference type="NCBIfam" id="TIGR01473">
    <property type="entry name" value="cyoE_ctaB"/>
    <property type="match status" value="1"/>
</dbReference>
<keyword evidence="2 9" id="KW-1003">Cell membrane</keyword>
<dbReference type="GO" id="GO:0005886">
    <property type="term" value="C:plasma membrane"/>
    <property type="evidence" value="ECO:0007669"/>
    <property type="project" value="UniProtKB-SubCell"/>
</dbReference>
<dbReference type="InterPro" id="IPR044878">
    <property type="entry name" value="UbiA_sf"/>
</dbReference>
<dbReference type="HAMAP" id="MF_00154">
    <property type="entry name" value="CyoE_CtaB"/>
    <property type="match status" value="1"/>
</dbReference>
<dbReference type="STRING" id="53408.A9C11_05050"/>
<dbReference type="InterPro" id="IPR000537">
    <property type="entry name" value="UbiA_prenyltransferase"/>
</dbReference>
<evidence type="ECO:0000256" key="1">
    <source>
        <dbReference type="ARBA" id="ARBA00004651"/>
    </source>
</evidence>
<proteinExistence type="inferred from homology"/>
<dbReference type="PROSITE" id="PS00943">
    <property type="entry name" value="UBIA"/>
    <property type="match status" value="1"/>
</dbReference>
<evidence type="ECO:0000313" key="11">
    <source>
        <dbReference type="EMBL" id="MDF3844756.1"/>
    </source>
</evidence>
<dbReference type="InterPro" id="IPR006369">
    <property type="entry name" value="Protohaem_IX_farnesylTrfase"/>
</dbReference>
<evidence type="ECO:0000256" key="9">
    <source>
        <dbReference type="HAMAP-Rule" id="MF_00154"/>
    </source>
</evidence>
<keyword evidence="4 9" id="KW-0812">Transmembrane</keyword>
<comment type="similarity">
    <text evidence="9">Belongs to the UbiA prenyltransferase family. Protoheme IX farnesyltransferase subfamily.</text>
</comment>
<dbReference type="AlphaFoldDB" id="A0A127MML9"/>
<dbReference type="NCBIfam" id="NF003348">
    <property type="entry name" value="PRK04375.1-1"/>
    <property type="match status" value="1"/>
</dbReference>
<feature type="transmembrane region" description="Helical" evidence="9">
    <location>
        <begin position="109"/>
        <end position="127"/>
    </location>
</feature>
<evidence type="ECO:0000256" key="5">
    <source>
        <dbReference type="ARBA" id="ARBA00022989"/>
    </source>
</evidence>
<dbReference type="GO" id="GO:0008495">
    <property type="term" value="F:protoheme IX farnesyltransferase activity"/>
    <property type="evidence" value="ECO:0007669"/>
    <property type="project" value="UniProtKB-UniRule"/>
</dbReference>
<dbReference type="EMBL" id="JARJLR010000401">
    <property type="protein sequence ID" value="MDF3844756.1"/>
    <property type="molecule type" value="Genomic_DNA"/>
</dbReference>
<keyword evidence="6 9" id="KW-0350">Heme biosynthesis</keyword>
<feature type="transmembrane region" description="Helical" evidence="9">
    <location>
        <begin position="231"/>
        <end position="252"/>
    </location>
</feature>
<dbReference type="FunFam" id="1.10.357.140:FF:000001">
    <property type="entry name" value="Protoheme IX farnesyltransferase"/>
    <property type="match status" value="1"/>
</dbReference>
<dbReference type="Proteomes" id="UP001220662">
    <property type="component" value="Unassembled WGS sequence"/>
</dbReference>
<comment type="function">
    <text evidence="9">Converts heme B (protoheme IX) to heme O by substitution of the vinyl group on carbon 2 of heme B porphyrin ring with a hydroxyethyl farnesyl side group.</text>
</comment>
<feature type="transmembrane region" description="Helical" evidence="9">
    <location>
        <begin position="162"/>
        <end position="183"/>
    </location>
</feature>
<dbReference type="InterPro" id="IPR030470">
    <property type="entry name" value="UbiA_prenylTrfase_CS"/>
</dbReference>
<feature type="transmembrane region" description="Helical" evidence="9">
    <location>
        <begin position="12"/>
        <end position="30"/>
    </location>
</feature>
<reference evidence="11" key="2">
    <citation type="submission" date="2023-03" db="EMBL/GenBank/DDBJ databases">
        <title>Draft assemblies of triclosan tolerant bacteria isolated from returned activated sludge.</title>
        <authorList>
            <person name="Van Hamelsveld S."/>
        </authorList>
    </citation>
    <scope>NUCLEOTIDE SEQUENCE</scope>
    <source>
        <strain evidence="11">GW210015_S63</strain>
    </source>
</reference>
<dbReference type="PANTHER" id="PTHR43448">
    <property type="entry name" value="PROTOHEME IX FARNESYLTRANSFERASE, MITOCHONDRIAL"/>
    <property type="match status" value="1"/>
</dbReference>
<comment type="pathway">
    <text evidence="9">Porphyrin-containing compound metabolism; heme O biosynthesis; heme O from protoheme: step 1/1.</text>
</comment>
<keyword evidence="3 9" id="KW-0808">Transferase</keyword>
<dbReference type="EC" id="2.5.1.141" evidence="9"/>
<dbReference type="UniPathway" id="UPA00834">
    <property type="reaction ID" value="UER00712"/>
</dbReference>
<evidence type="ECO:0000256" key="3">
    <source>
        <dbReference type="ARBA" id="ARBA00022679"/>
    </source>
</evidence>
<evidence type="ECO:0000313" key="12">
    <source>
        <dbReference type="Proteomes" id="UP000077748"/>
    </source>
</evidence>
<gene>
    <name evidence="9 11" type="primary">cyoE</name>
    <name evidence="10" type="ORF">A9C11_05050</name>
    <name evidence="11" type="ORF">P3W55_23845</name>
</gene>
<sequence>MKLKRYLLVTKPGIIFGNLIAVAGGFFLAARGSVDPMLLLATVIGLSLVVASGCVLNNCIDRDIDRHMERTRGRVTVTGQISLKAALAHGVVLGLAGFGLLLWKTNLQATLMAAFGFVVYVGFYSLWLKRTSIYGTLVGSLSGAMPPVVGYCAAAGHFDMGAAVLLLIFCLWQMPHSYAIAIFRLNDYKAAGIPVWPVARGIEATKRQILYYVLAFGAATLLLTLTGFAGYGYLVVALAVSAWWLFIAVSGFRAEDDRLWARKLFAFSIIAISVLSLMMSIDFQGLPAPALVAAL</sequence>
<feature type="transmembrane region" description="Helical" evidence="9">
    <location>
        <begin position="134"/>
        <end position="156"/>
    </location>
</feature>
<evidence type="ECO:0000313" key="10">
    <source>
        <dbReference type="EMBL" id="ANI13386.1"/>
    </source>
</evidence>
<name>A0A127MML9_9PSED</name>
<reference evidence="10 12" key="1">
    <citation type="submission" date="2016-05" db="EMBL/GenBank/DDBJ databases">
        <title>Genome Sequence of Pseudomonas citronellolis Strain SJTE-3, an Estrogens and Persistent Organic Pollutants degradation strain.</title>
        <authorList>
            <person name="Liang R."/>
        </authorList>
    </citation>
    <scope>NUCLEOTIDE SEQUENCE [LARGE SCALE GENOMIC DNA]</scope>
    <source>
        <strain evidence="10 12">SJTE-3</strain>
    </source>
</reference>
<evidence type="ECO:0000256" key="8">
    <source>
        <dbReference type="ARBA" id="ARBA00047690"/>
    </source>
</evidence>
<dbReference type="EMBL" id="CP015878">
    <property type="protein sequence ID" value="ANI13386.1"/>
    <property type="molecule type" value="Genomic_DNA"/>
</dbReference>
<comment type="catalytic activity">
    <reaction evidence="8 9">
        <text>heme b + (2E,6E)-farnesyl diphosphate + H2O = Fe(II)-heme o + diphosphate</text>
        <dbReference type="Rhea" id="RHEA:28070"/>
        <dbReference type="ChEBI" id="CHEBI:15377"/>
        <dbReference type="ChEBI" id="CHEBI:33019"/>
        <dbReference type="ChEBI" id="CHEBI:60344"/>
        <dbReference type="ChEBI" id="CHEBI:60530"/>
        <dbReference type="ChEBI" id="CHEBI:175763"/>
        <dbReference type="EC" id="2.5.1.141"/>
    </reaction>
</comment>
<dbReference type="GeneID" id="72994239"/>
<evidence type="ECO:0000256" key="2">
    <source>
        <dbReference type="ARBA" id="ARBA00022475"/>
    </source>
</evidence>
<comment type="miscellaneous">
    <text evidence="9">Carbon 2 of the heme B porphyrin ring is defined according to the Fischer nomenclature.</text>
</comment>
<dbReference type="Gene3D" id="1.10.357.140">
    <property type="entry name" value="UbiA prenyltransferase"/>
    <property type="match status" value="1"/>
</dbReference>
<keyword evidence="5 9" id="KW-1133">Transmembrane helix</keyword>
<feature type="transmembrane region" description="Helical" evidence="9">
    <location>
        <begin position="209"/>
        <end position="225"/>
    </location>
</feature>
<dbReference type="GO" id="GO:0048034">
    <property type="term" value="P:heme O biosynthetic process"/>
    <property type="evidence" value="ECO:0007669"/>
    <property type="project" value="UniProtKB-UniRule"/>
</dbReference>
<organism evidence="10 12">
    <name type="scientific">Pseudomonas citronellolis</name>
    <dbReference type="NCBI Taxonomy" id="53408"/>
    <lineage>
        <taxon>Bacteria</taxon>
        <taxon>Pseudomonadati</taxon>
        <taxon>Pseudomonadota</taxon>
        <taxon>Gammaproteobacteria</taxon>
        <taxon>Pseudomonadales</taxon>
        <taxon>Pseudomonadaceae</taxon>
        <taxon>Pseudomonas</taxon>
    </lineage>
</organism>
<evidence type="ECO:0000256" key="6">
    <source>
        <dbReference type="ARBA" id="ARBA00023133"/>
    </source>
</evidence>
<feature type="transmembrane region" description="Helical" evidence="9">
    <location>
        <begin position="36"/>
        <end position="60"/>
    </location>
</feature>
<evidence type="ECO:0000256" key="4">
    <source>
        <dbReference type="ARBA" id="ARBA00022692"/>
    </source>
</evidence>
<dbReference type="RefSeq" id="WP_009617609.1">
    <property type="nucleotide sequence ID" value="NZ_CP014158.1"/>
</dbReference>
<evidence type="ECO:0000256" key="7">
    <source>
        <dbReference type="ARBA" id="ARBA00023136"/>
    </source>
</evidence>
<keyword evidence="7 9" id="KW-0472">Membrane</keyword>
<accession>A0A127MML9</accession>
<comment type="subcellular location">
    <subcellularLocation>
        <location evidence="1 9">Cell membrane</location>
        <topology evidence="1 9">Multi-pass membrane protein</topology>
    </subcellularLocation>
</comment>
<dbReference type="Pfam" id="PF01040">
    <property type="entry name" value="UbiA"/>
    <property type="match status" value="1"/>
</dbReference>
<dbReference type="KEGG" id="pcq:PcP3B5_10630"/>
<feature type="transmembrane region" description="Helical" evidence="9">
    <location>
        <begin position="264"/>
        <end position="281"/>
    </location>
</feature>
<dbReference type="Proteomes" id="UP000077748">
    <property type="component" value="Chromosome"/>
</dbReference>
<dbReference type="PANTHER" id="PTHR43448:SF2">
    <property type="entry name" value="PROTOHEME IX FARNESYLTRANSFERASE, MITOCHONDRIAL"/>
    <property type="match status" value="1"/>
</dbReference>